<name>A0A645DIF8_9ZZZZ</name>
<organism evidence="1">
    <name type="scientific">bioreactor metagenome</name>
    <dbReference type="NCBI Taxonomy" id="1076179"/>
    <lineage>
        <taxon>unclassified sequences</taxon>
        <taxon>metagenomes</taxon>
        <taxon>ecological metagenomes</taxon>
    </lineage>
</organism>
<dbReference type="EMBL" id="VSSQ01036542">
    <property type="protein sequence ID" value="MPM89047.1"/>
    <property type="molecule type" value="Genomic_DNA"/>
</dbReference>
<protein>
    <submittedName>
        <fullName evidence="1">Uncharacterized protein</fullName>
    </submittedName>
</protein>
<evidence type="ECO:0000313" key="1">
    <source>
        <dbReference type="EMBL" id="MPM89047.1"/>
    </source>
</evidence>
<reference evidence="1" key="1">
    <citation type="submission" date="2019-08" db="EMBL/GenBank/DDBJ databases">
        <authorList>
            <person name="Kucharzyk K."/>
            <person name="Murdoch R.W."/>
            <person name="Higgins S."/>
            <person name="Loffler F."/>
        </authorList>
    </citation>
    <scope>NUCLEOTIDE SEQUENCE</scope>
</reference>
<comment type="caution">
    <text evidence="1">The sequence shown here is derived from an EMBL/GenBank/DDBJ whole genome shotgun (WGS) entry which is preliminary data.</text>
</comment>
<proteinExistence type="predicted"/>
<dbReference type="AlphaFoldDB" id="A0A645DIF8"/>
<sequence>MTTALHHPPHHARVERTPFALRPDDQPHLAAGFQQSDRLEHPRGLPRHGTRDAVFLLDPGQSEHLAGLNLTTQNVLRHGFNDRLVQRRGSHTVLLSSRPRRCNTPLSLYHWS</sequence>
<accession>A0A645DIF8</accession>
<gene>
    <name evidence="1" type="ORF">SDC9_136155</name>
</gene>